<feature type="domain" description="Scaffold protein Nfu/NifU N-terminal" evidence="2">
    <location>
        <begin position="4"/>
        <end position="90"/>
    </location>
</feature>
<dbReference type="EMBL" id="JAWJBA010000001">
    <property type="protein sequence ID" value="MDV2683530.1"/>
    <property type="molecule type" value="Genomic_DNA"/>
</dbReference>
<protein>
    <submittedName>
        <fullName evidence="3">Conserved virulence factor C family protein</fullName>
    </submittedName>
</protein>
<dbReference type="Gene3D" id="3.30.1370.70">
    <property type="entry name" value="Scaffold protein Nfu/NifU, N-terminal domain"/>
    <property type="match status" value="1"/>
</dbReference>
<dbReference type="Proteomes" id="UP001287282">
    <property type="component" value="Unassembled WGS sequence"/>
</dbReference>
<dbReference type="InterPro" id="IPR016024">
    <property type="entry name" value="ARM-type_fold"/>
</dbReference>
<evidence type="ECO:0000313" key="3">
    <source>
        <dbReference type="EMBL" id="MDV2683530.1"/>
    </source>
</evidence>
<dbReference type="SUPFAM" id="SSF48371">
    <property type="entry name" value="ARM repeat"/>
    <property type="match status" value="1"/>
</dbReference>
<reference evidence="3 4" key="1">
    <citation type="submission" date="2023-10" db="EMBL/GenBank/DDBJ databases">
        <title>Screening of Alkalihalobacillus lindianensis BZ-TG-R113 and Its Alleviation of Salt Stress on Rapeseed Growth.</title>
        <authorList>
            <person name="Zhao B."/>
            <person name="Guo T."/>
        </authorList>
    </citation>
    <scope>NUCLEOTIDE SEQUENCE [LARGE SCALE GENOMIC DNA]</scope>
    <source>
        <strain evidence="3 4">BZ-TG-R113</strain>
    </source>
</reference>
<dbReference type="InterPro" id="IPR021133">
    <property type="entry name" value="HEAT_type_2"/>
</dbReference>
<dbReference type="InterPro" id="IPR004155">
    <property type="entry name" value="PBS_lyase_HEAT"/>
</dbReference>
<accession>A0ABU3X6L3</accession>
<gene>
    <name evidence="3" type="ORF">RYX56_03975</name>
</gene>
<organism evidence="3 4">
    <name type="scientific">Alkalihalophilus lindianensis</name>
    <dbReference type="NCBI Taxonomy" id="1630542"/>
    <lineage>
        <taxon>Bacteria</taxon>
        <taxon>Bacillati</taxon>
        <taxon>Bacillota</taxon>
        <taxon>Bacilli</taxon>
        <taxon>Bacillales</taxon>
        <taxon>Bacillaceae</taxon>
        <taxon>Alkalihalophilus</taxon>
    </lineage>
</organism>
<dbReference type="InterPro" id="IPR011989">
    <property type="entry name" value="ARM-like"/>
</dbReference>
<keyword evidence="4" id="KW-1185">Reference proteome</keyword>
<sequence length="377" mass="42590">MRILSIEPTPSPNTMKLTLSESLGQSSRNSYNEKNKNEAPEYIKELFEIEGVKGVYHVADFLAIDRHPKVDWKVILPQVRSVFGEDAETVSESEDTIQDHFGEVYVHLQMFKGIPMQVKLTNGEEEQRAGLPERFSDAIAKAQKPEDNVVMERKWVEQGVRYGELEEVAKEVVDELSAAYSEERLTELVNIANGNVTSEKQEVTSRFIKVSEEMLAVDDWKERYALLERMDPTEEDLPVLKRALEDEKASIRRLATVYLGMIEKPVVLPLLYQALKDSSVTVRRTAGDCLSDIGDTKAIPAMIEALKDKNKLVRWRAAMFLYEVGDESALPSLKEAEADPEFEVAMQIKMAIGRIEGGEEAKGSVWKQMTDSISSKE</sequence>
<dbReference type="PROSITE" id="PS50077">
    <property type="entry name" value="HEAT_REPEAT"/>
    <property type="match status" value="1"/>
</dbReference>
<dbReference type="PANTHER" id="PTHR12697:SF37">
    <property type="entry name" value="CONSERVED VIRULENCE FACTOR C"/>
    <property type="match status" value="1"/>
</dbReference>
<comment type="function">
    <text evidence="1">Catalyzes the hydroxylation of the N(6)-(4-aminobutyl)-L-lysine intermediate produced by deoxyhypusine synthase/DHPS on a critical lysine of the eukaryotic translation initiation factor 5A/eIF-5A. This is the second step of the post-translational modification of that lysine into an unusual amino acid residue named hypusine. Hypusination is unique to mature eIF-5A factor and is essential for its function.</text>
</comment>
<name>A0ABU3X6L3_9BACI</name>
<dbReference type="RefSeq" id="WP_317120834.1">
    <property type="nucleotide sequence ID" value="NZ_JAWJBA010000001.1"/>
</dbReference>
<dbReference type="SUPFAM" id="SSF110836">
    <property type="entry name" value="Hypothetical protein SAV1430"/>
    <property type="match status" value="1"/>
</dbReference>
<comment type="caution">
    <text evidence="3">The sequence shown here is derived from an EMBL/GenBank/DDBJ whole genome shotgun (WGS) entry which is preliminary data.</text>
</comment>
<dbReference type="Pfam" id="PF13646">
    <property type="entry name" value="HEAT_2"/>
    <property type="match status" value="1"/>
</dbReference>
<dbReference type="SMART" id="SM00932">
    <property type="entry name" value="Nfu_N"/>
    <property type="match status" value="1"/>
</dbReference>
<evidence type="ECO:0000313" key="4">
    <source>
        <dbReference type="Proteomes" id="UP001287282"/>
    </source>
</evidence>
<dbReference type="InterPro" id="IPR025989">
    <property type="entry name" value="Virulence_F_dom"/>
</dbReference>
<proteinExistence type="predicted"/>
<dbReference type="InterPro" id="IPR036498">
    <property type="entry name" value="Nfu/NifU_N_sf"/>
</dbReference>
<dbReference type="InterPro" id="IPR014824">
    <property type="entry name" value="Nfu/NifU_N"/>
</dbReference>
<dbReference type="Pfam" id="PF13769">
    <property type="entry name" value="Virulence_fact"/>
    <property type="match status" value="1"/>
</dbReference>
<dbReference type="PANTHER" id="PTHR12697">
    <property type="entry name" value="PBS LYASE HEAT-LIKE PROTEIN"/>
    <property type="match status" value="1"/>
</dbReference>
<dbReference type="Gene3D" id="1.25.10.10">
    <property type="entry name" value="Leucine-rich Repeat Variant"/>
    <property type="match status" value="1"/>
</dbReference>
<dbReference type="SMART" id="SM00567">
    <property type="entry name" value="EZ_HEAT"/>
    <property type="match status" value="4"/>
</dbReference>
<evidence type="ECO:0000256" key="1">
    <source>
        <dbReference type="ARBA" id="ARBA00045876"/>
    </source>
</evidence>
<dbReference type="Pfam" id="PF08712">
    <property type="entry name" value="Nfu_N"/>
    <property type="match status" value="1"/>
</dbReference>
<evidence type="ECO:0000259" key="2">
    <source>
        <dbReference type="SMART" id="SM00932"/>
    </source>
</evidence>